<dbReference type="RefSeq" id="WP_141790411.1">
    <property type="nucleotide sequence ID" value="NZ_BAAAKX010000010.1"/>
</dbReference>
<dbReference type="InterPro" id="IPR021247">
    <property type="entry name" value="DUF2785"/>
</dbReference>
<accession>A0A542Z9Q2</accession>
<organism evidence="1 2">
    <name type="scientific">Oryzihumus leptocrescens</name>
    <dbReference type="NCBI Taxonomy" id="297536"/>
    <lineage>
        <taxon>Bacteria</taxon>
        <taxon>Bacillati</taxon>
        <taxon>Actinomycetota</taxon>
        <taxon>Actinomycetes</taxon>
        <taxon>Micrococcales</taxon>
        <taxon>Intrasporangiaceae</taxon>
        <taxon>Oryzihumus</taxon>
    </lineage>
</organism>
<evidence type="ECO:0000313" key="1">
    <source>
        <dbReference type="EMBL" id="TQL57078.1"/>
    </source>
</evidence>
<keyword evidence="2" id="KW-1185">Reference proteome</keyword>
<evidence type="ECO:0000313" key="2">
    <source>
        <dbReference type="Proteomes" id="UP000319514"/>
    </source>
</evidence>
<proteinExistence type="predicted"/>
<dbReference type="OrthoDB" id="7619731at2"/>
<dbReference type="Proteomes" id="UP000319514">
    <property type="component" value="Unassembled WGS sequence"/>
</dbReference>
<reference evidence="1 2" key="1">
    <citation type="submission" date="2019-06" db="EMBL/GenBank/DDBJ databases">
        <title>Sequencing the genomes of 1000 actinobacteria strains.</title>
        <authorList>
            <person name="Klenk H.-P."/>
        </authorList>
    </citation>
    <scope>NUCLEOTIDE SEQUENCE [LARGE SCALE GENOMIC DNA]</scope>
    <source>
        <strain evidence="1 2">DSM 18082</strain>
    </source>
</reference>
<dbReference type="EMBL" id="VFOQ01000002">
    <property type="protein sequence ID" value="TQL57078.1"/>
    <property type="molecule type" value="Genomic_DNA"/>
</dbReference>
<sequence length="264" mass="28759">MTDWHAVQAEQFAPPAGGSIPSLVGELAEMLTSPDPQVRDELAFSALATWIDEGVVPEELLRPLGDTMAQRFLAADIQTRSFAALVLDVIVSSRGVCEPRWVDAFERWYAAEGDLRGYDATLGWLHAVAHGADLLGDLGLHADVAPRRMLDLASSRLLAPATPVWRDQEDDRLAHAIGKVLTRPGLSQDDATAWLDPVAEVLASGEPGPTPAHVSNTLRTLRMLYLLVSCGIRTGPDEVVPVVWRTAVLERLAAVLHPVTLWMW</sequence>
<comment type="caution">
    <text evidence="1">The sequence shown here is derived from an EMBL/GenBank/DDBJ whole genome shotgun (WGS) entry which is preliminary data.</text>
</comment>
<name>A0A542Z9Q2_9MICO</name>
<dbReference type="AlphaFoldDB" id="A0A542Z9Q2"/>
<dbReference type="Pfam" id="PF10978">
    <property type="entry name" value="DUF2785"/>
    <property type="match status" value="1"/>
</dbReference>
<gene>
    <name evidence="1" type="ORF">FB474_3850</name>
</gene>
<protein>
    <submittedName>
        <fullName evidence="1">Uncharacterized protein DUF2785</fullName>
    </submittedName>
</protein>